<organism evidence="1 2">
    <name type="scientific">Shuttleworthella satelles DSM 14600</name>
    <dbReference type="NCBI Taxonomy" id="626523"/>
    <lineage>
        <taxon>Bacteria</taxon>
        <taxon>Bacillati</taxon>
        <taxon>Bacillota</taxon>
        <taxon>Clostridia</taxon>
        <taxon>Lachnospirales</taxon>
        <taxon>Lachnospiraceae</taxon>
        <taxon>Shuttleworthella</taxon>
    </lineage>
</organism>
<proteinExistence type="predicted"/>
<dbReference type="STRING" id="626523.GCWU000342_01275"/>
<evidence type="ECO:0000313" key="2">
    <source>
        <dbReference type="Proteomes" id="UP000003494"/>
    </source>
</evidence>
<dbReference type="GO" id="GO:0009236">
    <property type="term" value="P:cobalamin biosynthetic process"/>
    <property type="evidence" value="ECO:0007669"/>
    <property type="project" value="UniProtKB-UniPathway"/>
</dbReference>
<evidence type="ECO:0000313" key="1">
    <source>
        <dbReference type="EMBL" id="EEP28467.1"/>
    </source>
</evidence>
<dbReference type="InterPro" id="IPR003203">
    <property type="entry name" value="CobU/CobP"/>
</dbReference>
<comment type="caution">
    <text evidence="1">The sequence shown here is derived from an EMBL/GenBank/DDBJ whole genome shotgun (WGS) entry which is preliminary data.</text>
</comment>
<dbReference type="HOGENOM" id="CLU_135056_0_0_9"/>
<dbReference type="GO" id="GO:0000166">
    <property type="term" value="F:nucleotide binding"/>
    <property type="evidence" value="ECO:0007669"/>
    <property type="project" value="InterPro"/>
</dbReference>
<protein>
    <submittedName>
        <fullName evidence="1">Uncharacterized protein</fullName>
    </submittedName>
</protein>
<dbReference type="AlphaFoldDB" id="C4GBH4"/>
<dbReference type="EMBL" id="ACIP02000002">
    <property type="protein sequence ID" value="EEP28467.1"/>
    <property type="molecule type" value="Genomic_DNA"/>
</dbReference>
<sequence length="168" mass="18990">MSLDLYLGGYAQGKLQYVLGKYPAARAEIVEGSHLPCRGDDLACVFEQTDALRIWNHFHSFVREMLKNRLPEHLSKLPYREQEKWEDLFLDECLEVIRQADRTCGKLIVISDIAGNGIVPLDPGDRIYREMLGRLQVRMAARAGHVELVTAGLGQVLKDGERNGPLED</sequence>
<dbReference type="RefSeq" id="WP_006906285.1">
    <property type="nucleotide sequence ID" value="NZ_GG665866.1"/>
</dbReference>
<dbReference type="Pfam" id="PF02283">
    <property type="entry name" value="CobU"/>
    <property type="match status" value="1"/>
</dbReference>
<dbReference type="eggNOG" id="COG2087">
    <property type="taxonomic scope" value="Bacteria"/>
</dbReference>
<keyword evidence="2" id="KW-1185">Reference proteome</keyword>
<dbReference type="GO" id="GO:0043752">
    <property type="term" value="F:adenosylcobinamide kinase activity"/>
    <property type="evidence" value="ECO:0007669"/>
    <property type="project" value="InterPro"/>
</dbReference>
<dbReference type="Gene3D" id="3.40.50.300">
    <property type="entry name" value="P-loop containing nucleotide triphosphate hydrolases"/>
    <property type="match status" value="1"/>
</dbReference>
<gene>
    <name evidence="1" type="ORF">GCWU000342_01275</name>
</gene>
<reference evidence="1" key="1">
    <citation type="submission" date="2009-04" db="EMBL/GenBank/DDBJ databases">
        <authorList>
            <person name="Weinstock G."/>
            <person name="Sodergren E."/>
            <person name="Clifton S."/>
            <person name="Fulton L."/>
            <person name="Fulton B."/>
            <person name="Courtney L."/>
            <person name="Fronick C."/>
            <person name="Harrison M."/>
            <person name="Strong C."/>
            <person name="Farmer C."/>
            <person name="Delahaunty K."/>
            <person name="Markovic C."/>
            <person name="Hall O."/>
            <person name="Minx P."/>
            <person name="Tomlinson C."/>
            <person name="Mitreva M."/>
            <person name="Nelson J."/>
            <person name="Hou S."/>
            <person name="Wollam A."/>
            <person name="Pepin K.H."/>
            <person name="Johnson M."/>
            <person name="Bhonagiri V."/>
            <person name="Nash W.E."/>
            <person name="Warren W."/>
            <person name="Chinwalla A."/>
            <person name="Mardis E.R."/>
            <person name="Wilson R.K."/>
        </authorList>
    </citation>
    <scope>NUCLEOTIDE SEQUENCE [LARGE SCALE GENOMIC DNA]</scope>
    <source>
        <strain evidence="1">DSM 14600</strain>
    </source>
</reference>
<dbReference type="InterPro" id="IPR027417">
    <property type="entry name" value="P-loop_NTPase"/>
</dbReference>
<name>C4GBH4_9FIRM</name>
<dbReference type="SUPFAM" id="SSF52540">
    <property type="entry name" value="P-loop containing nucleoside triphosphate hydrolases"/>
    <property type="match status" value="1"/>
</dbReference>
<dbReference type="UniPathway" id="UPA00148">
    <property type="reaction ID" value="UER00236"/>
</dbReference>
<dbReference type="Proteomes" id="UP000003494">
    <property type="component" value="Unassembled WGS sequence"/>
</dbReference>
<accession>C4GBH4</accession>